<evidence type="ECO:0000259" key="1">
    <source>
        <dbReference type="PROSITE" id="PS50042"/>
    </source>
</evidence>
<sequence>MSDPTLDAIPDPRSCRLHPLRLAQLKHYVEQLVRPSPADYDLLLGRVQEQHYSRGTYMFEAGELCRHVFFITRGIARHFYRDGTTEGTTWFSLPGDVMTEPVTFLGLAPTPSVCSLIAATDVHAFQISRQHLTELYEYSPTWERFGRLVGEQYLLELSKRALSFQFKSARQRYDELLLTQPTLFKHVPLVQIASYLGMAPETLSRLRAER</sequence>
<dbReference type="InterPro" id="IPR014710">
    <property type="entry name" value="RmlC-like_jellyroll"/>
</dbReference>
<dbReference type="AlphaFoldDB" id="A0A927GI70"/>
<dbReference type="Gene3D" id="2.60.120.10">
    <property type="entry name" value="Jelly Rolls"/>
    <property type="match status" value="1"/>
</dbReference>
<gene>
    <name evidence="2" type="ORF">IC235_04045</name>
</gene>
<dbReference type="PROSITE" id="PS50042">
    <property type="entry name" value="CNMP_BINDING_3"/>
    <property type="match status" value="1"/>
</dbReference>
<dbReference type="SUPFAM" id="SSF51206">
    <property type="entry name" value="cAMP-binding domain-like"/>
    <property type="match status" value="1"/>
</dbReference>
<protein>
    <submittedName>
        <fullName evidence="2">Crp/Fnr family transcriptional regulator</fullName>
    </submittedName>
</protein>
<dbReference type="EMBL" id="JACXAD010000003">
    <property type="protein sequence ID" value="MBD2767065.1"/>
    <property type="molecule type" value="Genomic_DNA"/>
</dbReference>
<keyword evidence="3" id="KW-1185">Reference proteome</keyword>
<reference evidence="2" key="1">
    <citation type="submission" date="2020-09" db="EMBL/GenBank/DDBJ databases">
        <authorList>
            <person name="Kim M.K."/>
        </authorList>
    </citation>
    <scope>NUCLEOTIDE SEQUENCE</scope>
    <source>
        <strain evidence="2">BT664</strain>
    </source>
</reference>
<accession>A0A927GI70</accession>
<comment type="caution">
    <text evidence="2">The sequence shown here is derived from an EMBL/GenBank/DDBJ whole genome shotgun (WGS) entry which is preliminary data.</text>
</comment>
<proteinExistence type="predicted"/>
<name>A0A927GI70_9BACT</name>
<organism evidence="2 3">
    <name type="scientific">Hymenobacter montanus</name>
    <dbReference type="NCBI Taxonomy" id="2771359"/>
    <lineage>
        <taxon>Bacteria</taxon>
        <taxon>Pseudomonadati</taxon>
        <taxon>Bacteroidota</taxon>
        <taxon>Cytophagia</taxon>
        <taxon>Cytophagales</taxon>
        <taxon>Hymenobacteraceae</taxon>
        <taxon>Hymenobacter</taxon>
    </lineage>
</organism>
<dbReference type="Proteomes" id="UP000612233">
    <property type="component" value="Unassembled WGS sequence"/>
</dbReference>
<dbReference type="RefSeq" id="WP_191003891.1">
    <property type="nucleotide sequence ID" value="NZ_JACXAD010000003.1"/>
</dbReference>
<dbReference type="Pfam" id="PF00027">
    <property type="entry name" value="cNMP_binding"/>
    <property type="match status" value="1"/>
</dbReference>
<feature type="domain" description="Cyclic nucleotide-binding" evidence="1">
    <location>
        <begin position="43"/>
        <end position="135"/>
    </location>
</feature>
<dbReference type="InterPro" id="IPR000595">
    <property type="entry name" value="cNMP-bd_dom"/>
</dbReference>
<dbReference type="CDD" id="cd00038">
    <property type="entry name" value="CAP_ED"/>
    <property type="match status" value="1"/>
</dbReference>
<evidence type="ECO:0000313" key="3">
    <source>
        <dbReference type="Proteomes" id="UP000612233"/>
    </source>
</evidence>
<evidence type="ECO:0000313" key="2">
    <source>
        <dbReference type="EMBL" id="MBD2767065.1"/>
    </source>
</evidence>
<dbReference type="InterPro" id="IPR018490">
    <property type="entry name" value="cNMP-bd_dom_sf"/>
</dbReference>